<dbReference type="EMBL" id="JBBNAF010000012">
    <property type="protein sequence ID" value="KAK9092829.1"/>
    <property type="molecule type" value="Genomic_DNA"/>
</dbReference>
<evidence type="ECO:0000313" key="2">
    <source>
        <dbReference type="Proteomes" id="UP001420932"/>
    </source>
</evidence>
<proteinExistence type="predicted"/>
<accession>A0AAP0EQ08</accession>
<organism evidence="1 2">
    <name type="scientific">Stephania yunnanensis</name>
    <dbReference type="NCBI Taxonomy" id="152371"/>
    <lineage>
        <taxon>Eukaryota</taxon>
        <taxon>Viridiplantae</taxon>
        <taxon>Streptophyta</taxon>
        <taxon>Embryophyta</taxon>
        <taxon>Tracheophyta</taxon>
        <taxon>Spermatophyta</taxon>
        <taxon>Magnoliopsida</taxon>
        <taxon>Ranunculales</taxon>
        <taxon>Menispermaceae</taxon>
        <taxon>Menispermoideae</taxon>
        <taxon>Cissampelideae</taxon>
        <taxon>Stephania</taxon>
    </lineage>
</organism>
<dbReference type="Proteomes" id="UP001420932">
    <property type="component" value="Unassembled WGS sequence"/>
</dbReference>
<dbReference type="AlphaFoldDB" id="A0AAP0EQ08"/>
<comment type="caution">
    <text evidence="1">The sequence shown here is derived from an EMBL/GenBank/DDBJ whole genome shotgun (WGS) entry which is preliminary data.</text>
</comment>
<sequence length="58" mass="6741">MGPPCRRPRCAKILPIGLPFIITEKFEDLRHPLIHRLHLGPKPLFFITKSRNPQSIRS</sequence>
<reference evidence="1 2" key="1">
    <citation type="submission" date="2024-01" db="EMBL/GenBank/DDBJ databases">
        <title>Genome assemblies of Stephania.</title>
        <authorList>
            <person name="Yang L."/>
        </authorList>
    </citation>
    <scope>NUCLEOTIDE SEQUENCE [LARGE SCALE GENOMIC DNA]</scope>
    <source>
        <strain evidence="1">YNDBR</strain>
        <tissue evidence="1">Leaf</tissue>
    </source>
</reference>
<protein>
    <submittedName>
        <fullName evidence="1">Uncharacterized protein</fullName>
    </submittedName>
</protein>
<gene>
    <name evidence="1" type="ORF">Syun_027740</name>
</gene>
<keyword evidence="2" id="KW-1185">Reference proteome</keyword>
<name>A0AAP0EQ08_9MAGN</name>
<evidence type="ECO:0000313" key="1">
    <source>
        <dbReference type="EMBL" id="KAK9092829.1"/>
    </source>
</evidence>